<organism evidence="1">
    <name type="scientific">marine sediment metagenome</name>
    <dbReference type="NCBI Taxonomy" id="412755"/>
    <lineage>
        <taxon>unclassified sequences</taxon>
        <taxon>metagenomes</taxon>
        <taxon>ecological metagenomes</taxon>
    </lineage>
</organism>
<name>X0VWM6_9ZZZZ</name>
<sequence length="224" mass="24871">NEARVHDKRWVSIRRPSILVGGELTAASLELGYDPITHFYQAPPHLKAQGGMLVVDDFGRQRVSPRDLLNRWIMAFERQRDNLVLRTGESLDLPFHVNLLFSTNLDPAALADDAFLRRMPYKVYMPPPTLSQFKEILRRACEECQVEYSGEALDPAAQSIRDASNGQLKGSLARDIVSIVVDNAKHDGHAPALTPQAVGLACEQSLSAICHRSGSSLPHSLEHE</sequence>
<dbReference type="InterPro" id="IPR027417">
    <property type="entry name" value="P-loop_NTPase"/>
</dbReference>
<proteinExistence type="predicted"/>
<dbReference type="Gene3D" id="3.40.50.300">
    <property type="entry name" value="P-loop containing nucleotide triphosphate hydrolases"/>
    <property type="match status" value="1"/>
</dbReference>
<evidence type="ECO:0008006" key="2">
    <source>
        <dbReference type="Google" id="ProtNLM"/>
    </source>
</evidence>
<protein>
    <recommendedName>
        <fullName evidence="2">AAA family ATPase</fullName>
    </recommendedName>
</protein>
<feature type="non-terminal residue" evidence="1">
    <location>
        <position position="1"/>
    </location>
</feature>
<dbReference type="SUPFAM" id="SSF52540">
    <property type="entry name" value="P-loop containing nucleoside triphosphate hydrolases"/>
    <property type="match status" value="1"/>
</dbReference>
<comment type="caution">
    <text evidence="1">The sequence shown here is derived from an EMBL/GenBank/DDBJ whole genome shotgun (WGS) entry which is preliminary data.</text>
</comment>
<evidence type="ECO:0000313" key="1">
    <source>
        <dbReference type="EMBL" id="GAG15497.1"/>
    </source>
</evidence>
<gene>
    <name evidence="1" type="ORF">S01H1_54183</name>
</gene>
<dbReference type="AlphaFoldDB" id="X0VWM6"/>
<accession>X0VWM6</accession>
<dbReference type="Gene3D" id="1.10.8.60">
    <property type="match status" value="1"/>
</dbReference>
<dbReference type="EMBL" id="BARS01035140">
    <property type="protein sequence ID" value="GAG15497.1"/>
    <property type="molecule type" value="Genomic_DNA"/>
</dbReference>
<reference evidence="1" key="1">
    <citation type="journal article" date="2014" name="Front. Microbiol.">
        <title>High frequency of phylogenetically diverse reductive dehalogenase-homologous genes in deep subseafloor sedimentary metagenomes.</title>
        <authorList>
            <person name="Kawai M."/>
            <person name="Futagami T."/>
            <person name="Toyoda A."/>
            <person name="Takaki Y."/>
            <person name="Nishi S."/>
            <person name="Hori S."/>
            <person name="Arai W."/>
            <person name="Tsubouchi T."/>
            <person name="Morono Y."/>
            <person name="Uchiyama I."/>
            <person name="Ito T."/>
            <person name="Fujiyama A."/>
            <person name="Inagaki F."/>
            <person name="Takami H."/>
        </authorList>
    </citation>
    <scope>NUCLEOTIDE SEQUENCE</scope>
    <source>
        <strain evidence="1">Expedition CK06-06</strain>
    </source>
</reference>